<gene>
    <name evidence="2" type="ORF">LIER_26723</name>
</gene>
<dbReference type="Pfam" id="PF25597">
    <property type="entry name" value="SH3_retrovirus"/>
    <property type="match status" value="1"/>
</dbReference>
<protein>
    <recommendedName>
        <fullName evidence="1">Retroviral polymerase SH3-like domain-containing protein</fullName>
    </recommendedName>
</protein>
<comment type="caution">
    <text evidence="2">The sequence shown here is derived from an EMBL/GenBank/DDBJ whole genome shotgun (WGS) entry which is preliminary data.</text>
</comment>
<name>A0AAV3RAM6_LITER</name>
<proteinExistence type="predicted"/>
<evidence type="ECO:0000313" key="2">
    <source>
        <dbReference type="EMBL" id="GAA0173018.1"/>
    </source>
</evidence>
<feature type="domain" description="Retroviral polymerase SH3-like" evidence="1">
    <location>
        <begin position="2"/>
        <end position="33"/>
    </location>
</feature>
<evidence type="ECO:0000313" key="3">
    <source>
        <dbReference type="Proteomes" id="UP001454036"/>
    </source>
</evidence>
<dbReference type="InterPro" id="IPR057670">
    <property type="entry name" value="SH3_retrovirus"/>
</dbReference>
<dbReference type="AlphaFoldDB" id="A0AAV3RAM6"/>
<reference evidence="2 3" key="1">
    <citation type="submission" date="2024-01" db="EMBL/GenBank/DDBJ databases">
        <title>The complete chloroplast genome sequence of Lithospermum erythrorhizon: insights into the phylogenetic relationship among Boraginaceae species and the maternal lineages of purple gromwells.</title>
        <authorList>
            <person name="Okada T."/>
            <person name="Watanabe K."/>
        </authorList>
    </citation>
    <scope>NUCLEOTIDE SEQUENCE [LARGE SCALE GENOMIC DNA]</scope>
</reference>
<dbReference type="EMBL" id="BAABME010008404">
    <property type="protein sequence ID" value="GAA0173018.1"/>
    <property type="molecule type" value="Genomic_DNA"/>
</dbReference>
<keyword evidence="3" id="KW-1185">Reference proteome</keyword>
<evidence type="ECO:0000259" key="1">
    <source>
        <dbReference type="Pfam" id="PF25597"/>
    </source>
</evidence>
<dbReference type="Proteomes" id="UP001454036">
    <property type="component" value="Unassembled WGS sequence"/>
</dbReference>
<sequence>MEKKGWKLFDLEIETYFVSHDVVFYESEFPYLVSAGSTSISTQPSITINDCTSECSETENLDDSLVATEFEPSAEVVEEFTK</sequence>
<organism evidence="2 3">
    <name type="scientific">Lithospermum erythrorhizon</name>
    <name type="common">Purple gromwell</name>
    <name type="synonym">Lithospermum officinale var. erythrorhizon</name>
    <dbReference type="NCBI Taxonomy" id="34254"/>
    <lineage>
        <taxon>Eukaryota</taxon>
        <taxon>Viridiplantae</taxon>
        <taxon>Streptophyta</taxon>
        <taxon>Embryophyta</taxon>
        <taxon>Tracheophyta</taxon>
        <taxon>Spermatophyta</taxon>
        <taxon>Magnoliopsida</taxon>
        <taxon>eudicotyledons</taxon>
        <taxon>Gunneridae</taxon>
        <taxon>Pentapetalae</taxon>
        <taxon>asterids</taxon>
        <taxon>lamiids</taxon>
        <taxon>Boraginales</taxon>
        <taxon>Boraginaceae</taxon>
        <taxon>Boraginoideae</taxon>
        <taxon>Lithospermeae</taxon>
        <taxon>Lithospermum</taxon>
    </lineage>
</organism>
<accession>A0AAV3RAM6</accession>